<evidence type="ECO:0000313" key="1">
    <source>
        <dbReference type="EMBL" id="RNB80004.1"/>
    </source>
</evidence>
<dbReference type="EMBL" id="RHHU01000018">
    <property type="protein sequence ID" value="RNB80004.1"/>
    <property type="molecule type" value="Genomic_DNA"/>
</dbReference>
<gene>
    <name evidence="1" type="ORF">EDM59_26110</name>
</gene>
<name>A0A3M8CW73_9BACL</name>
<comment type="caution">
    <text evidence="1">The sequence shown here is derived from an EMBL/GenBank/DDBJ whole genome shotgun (WGS) entry which is preliminary data.</text>
</comment>
<proteinExistence type="predicted"/>
<sequence length="204" mass="23080">MLDSGCCFGEARLSDPNFQDLMDFIDIYDLPDHDLSPYKCLVITGLIDQEFLYRHKEKIREFLDMRKVLVFGGNLFLDWLPGGSSFVPKTIRNHNDYDVSITKPHPIFEGVKTEDMTYNKGVAGFFARGHHPLPEGAEVLLNLPGGEPITYIDRHSTNGTILVHAGGDLFGYNSPVKSTGRIAFQLTQWVRDEYSQLQERGVQV</sequence>
<reference evidence="1 2" key="1">
    <citation type="submission" date="2018-10" db="EMBL/GenBank/DDBJ databases">
        <title>Phylogenomics of Brevibacillus.</title>
        <authorList>
            <person name="Dunlap C."/>
        </authorList>
    </citation>
    <scope>NUCLEOTIDE SEQUENCE [LARGE SCALE GENOMIC DNA]</scope>
    <source>
        <strain evidence="1 2">JCM 15774</strain>
    </source>
</reference>
<organism evidence="1 2">
    <name type="scientific">Brevibacillus nitrificans</name>
    <dbReference type="NCBI Taxonomy" id="651560"/>
    <lineage>
        <taxon>Bacteria</taxon>
        <taxon>Bacillati</taxon>
        <taxon>Bacillota</taxon>
        <taxon>Bacilli</taxon>
        <taxon>Bacillales</taxon>
        <taxon>Paenibacillaceae</taxon>
        <taxon>Brevibacillus</taxon>
    </lineage>
</organism>
<accession>A0A3M8CW73</accession>
<protein>
    <submittedName>
        <fullName evidence="1">Phosphate starvation-inducible protein PhoH</fullName>
    </submittedName>
</protein>
<dbReference type="AlphaFoldDB" id="A0A3M8CW73"/>
<evidence type="ECO:0000313" key="2">
    <source>
        <dbReference type="Proteomes" id="UP000269573"/>
    </source>
</evidence>
<dbReference type="Proteomes" id="UP000269573">
    <property type="component" value="Unassembled WGS sequence"/>
</dbReference>
<keyword evidence="2" id="KW-1185">Reference proteome</keyword>